<protein>
    <submittedName>
        <fullName evidence="1">Uncharacterized protein</fullName>
    </submittedName>
</protein>
<keyword evidence="2" id="KW-1185">Reference proteome</keyword>
<evidence type="ECO:0000313" key="1">
    <source>
        <dbReference type="EMBL" id="CCH16320.1"/>
    </source>
</evidence>
<gene>
    <name evidence="1" type="ORF">MILUP08_41234</name>
</gene>
<dbReference type="AlphaFoldDB" id="I0KXM3"/>
<dbReference type="Proteomes" id="UP000003448">
    <property type="component" value="Unassembled WGS sequence"/>
</dbReference>
<organism evidence="1 2">
    <name type="scientific">Micromonospora lupini str. Lupac 08</name>
    <dbReference type="NCBI Taxonomy" id="1150864"/>
    <lineage>
        <taxon>Bacteria</taxon>
        <taxon>Bacillati</taxon>
        <taxon>Actinomycetota</taxon>
        <taxon>Actinomycetes</taxon>
        <taxon>Micromonosporales</taxon>
        <taxon>Micromonosporaceae</taxon>
        <taxon>Micromonospora</taxon>
    </lineage>
</organism>
<proteinExistence type="predicted"/>
<dbReference type="STRING" id="1150864.MILUP08_41234"/>
<name>I0KXM3_9ACTN</name>
<sequence length="145" mass="16034">MEPVALTQADQRQVQGLLTQLEGAVVREARLSPLGGSWISVELGRSLLFVNMAAWRLESDTDFLAACEDDREQMGRMITELDGRRLESVEVSRHLDLTLTFEGLRLLLFACTGPDGDDEHWSLQLATGETLFAGPGDSWTLAQSQ</sequence>
<accession>I0KXM3</accession>
<dbReference type="EMBL" id="CAIE01000013">
    <property type="protein sequence ID" value="CCH16320.1"/>
    <property type="molecule type" value="Genomic_DNA"/>
</dbReference>
<reference evidence="2" key="1">
    <citation type="journal article" date="2012" name="J. Bacteriol.">
        <title>Genome Sequence of Micromonospora lupini Lupac 08, Isolated from Root Nodules of Lupinus angustifolius.</title>
        <authorList>
            <person name="Alonso-Vega P."/>
            <person name="Normand P."/>
            <person name="Bacigalupe R."/>
            <person name="Pujic P."/>
            <person name="Lajus A."/>
            <person name="Vallenet D."/>
            <person name="Carro L."/>
            <person name="Coll P."/>
            <person name="Trujillo M.E."/>
        </authorList>
    </citation>
    <scope>NUCLEOTIDE SEQUENCE [LARGE SCALE GENOMIC DNA]</scope>
    <source>
        <strain evidence="2">Lupac 08</strain>
    </source>
</reference>
<evidence type="ECO:0000313" key="2">
    <source>
        <dbReference type="Proteomes" id="UP000003448"/>
    </source>
</evidence>
<comment type="caution">
    <text evidence="1">The sequence shown here is derived from an EMBL/GenBank/DDBJ whole genome shotgun (WGS) entry which is preliminary data.</text>
</comment>